<dbReference type="InterPro" id="IPR013105">
    <property type="entry name" value="TPR_2"/>
</dbReference>
<evidence type="ECO:0000256" key="3">
    <source>
        <dbReference type="PROSITE-ProRule" id="PRU00339"/>
    </source>
</evidence>
<dbReference type="EMBL" id="BKCJ010004897">
    <property type="protein sequence ID" value="GEU63720.1"/>
    <property type="molecule type" value="Genomic_DNA"/>
</dbReference>
<dbReference type="PROSITE" id="PS50005">
    <property type="entry name" value="TPR"/>
    <property type="match status" value="1"/>
</dbReference>
<keyword evidence="2 3" id="KW-0802">TPR repeat</keyword>
<dbReference type="CDD" id="cd09272">
    <property type="entry name" value="RNase_HI_RT_Ty1"/>
    <property type="match status" value="1"/>
</dbReference>
<dbReference type="SMART" id="SM00028">
    <property type="entry name" value="TPR"/>
    <property type="match status" value="2"/>
</dbReference>
<dbReference type="AlphaFoldDB" id="A0A6L2LR47"/>
<dbReference type="InterPro" id="IPR019734">
    <property type="entry name" value="TPR_rpt"/>
</dbReference>
<feature type="repeat" description="TPR" evidence="3">
    <location>
        <begin position="137"/>
        <end position="170"/>
    </location>
</feature>
<evidence type="ECO:0000256" key="2">
    <source>
        <dbReference type="ARBA" id="ARBA00022803"/>
    </source>
</evidence>
<organism evidence="4">
    <name type="scientific">Tanacetum cinerariifolium</name>
    <name type="common">Dalmatian daisy</name>
    <name type="synonym">Chrysanthemum cinerariifolium</name>
    <dbReference type="NCBI Taxonomy" id="118510"/>
    <lineage>
        <taxon>Eukaryota</taxon>
        <taxon>Viridiplantae</taxon>
        <taxon>Streptophyta</taxon>
        <taxon>Embryophyta</taxon>
        <taxon>Tracheophyta</taxon>
        <taxon>Spermatophyta</taxon>
        <taxon>Magnoliopsida</taxon>
        <taxon>eudicotyledons</taxon>
        <taxon>Gunneridae</taxon>
        <taxon>Pentapetalae</taxon>
        <taxon>asterids</taxon>
        <taxon>campanulids</taxon>
        <taxon>Asterales</taxon>
        <taxon>Asteraceae</taxon>
        <taxon>Asteroideae</taxon>
        <taxon>Anthemideae</taxon>
        <taxon>Anthemidinae</taxon>
        <taxon>Tanacetum</taxon>
    </lineage>
</organism>
<gene>
    <name evidence="4" type="ORF">Tci_035698</name>
</gene>
<comment type="caution">
    <text evidence="4">The sequence shown here is derived from an EMBL/GenBank/DDBJ whole genome shotgun (WGS) entry which is preliminary data.</text>
</comment>
<evidence type="ECO:0000256" key="1">
    <source>
        <dbReference type="ARBA" id="ARBA00022737"/>
    </source>
</evidence>
<evidence type="ECO:0000313" key="4">
    <source>
        <dbReference type="EMBL" id="GEU63720.1"/>
    </source>
</evidence>
<keyword evidence="1" id="KW-0677">Repeat</keyword>
<accession>A0A6L2LR47</accession>
<protein>
    <submittedName>
        <fullName evidence="4">RNA polymerase II-associated protein 3 isoform X1</fullName>
    </submittedName>
</protein>
<name>A0A6L2LR47_TANCI</name>
<dbReference type="SUPFAM" id="SSF48452">
    <property type="entry name" value="TPR-like"/>
    <property type="match status" value="1"/>
</dbReference>
<dbReference type="PANTHER" id="PTHR47329:SF1">
    <property type="entry name" value="OS05G0129900 PROTEIN"/>
    <property type="match status" value="1"/>
</dbReference>
<sequence>MATKGNLGEVVTTCERSWVQASPWGFSFRSEKGVGLSHKAKIRVLHTAQLDFTKIRVVGVERRNMDKSTSVHSSVSKEEDYLKKYDATSHLSSGFISNDSSVYANSEKELGNDFFKKRKYKEAVDCYSMSLALSSTAIAYSYRAMAYLKIRRFHEAEDDYTEALNLDDRYTKAYSDSDYAGASMDIKSTTGGCQILVCRLISWQCKKQTLVETSSTEAEYVAAASCCAQVL</sequence>
<dbReference type="InterPro" id="IPR011990">
    <property type="entry name" value="TPR-like_helical_dom_sf"/>
</dbReference>
<reference evidence="4" key="1">
    <citation type="journal article" date="2019" name="Sci. Rep.">
        <title>Draft genome of Tanacetum cinerariifolium, the natural source of mosquito coil.</title>
        <authorList>
            <person name="Yamashiro T."/>
            <person name="Shiraishi A."/>
            <person name="Satake H."/>
            <person name="Nakayama K."/>
        </authorList>
    </citation>
    <scope>NUCLEOTIDE SEQUENCE</scope>
</reference>
<dbReference type="PANTHER" id="PTHR47329">
    <property type="entry name" value="OS05G0129900 PROTEIN"/>
    <property type="match status" value="1"/>
</dbReference>
<proteinExistence type="predicted"/>
<dbReference type="Gene3D" id="1.25.40.10">
    <property type="entry name" value="Tetratricopeptide repeat domain"/>
    <property type="match status" value="1"/>
</dbReference>
<dbReference type="Pfam" id="PF07719">
    <property type="entry name" value="TPR_2"/>
    <property type="match status" value="1"/>
</dbReference>